<dbReference type="GO" id="GO:1904263">
    <property type="term" value="P:positive regulation of TORC1 signaling"/>
    <property type="evidence" value="ECO:0007669"/>
    <property type="project" value="TreeGrafter"/>
</dbReference>
<evidence type="ECO:0000256" key="2">
    <source>
        <dbReference type="ARBA" id="ARBA00004656"/>
    </source>
</evidence>
<evidence type="ECO:0000256" key="4">
    <source>
        <dbReference type="ARBA" id="ARBA00022989"/>
    </source>
</evidence>
<dbReference type="GO" id="GO:0005765">
    <property type="term" value="C:lysosomal membrane"/>
    <property type="evidence" value="ECO:0007669"/>
    <property type="project" value="UniProtKB-SubCell"/>
</dbReference>
<keyword evidence="4 8" id="KW-1133">Transmembrane helix</keyword>
<reference evidence="9" key="1">
    <citation type="submission" date="2021-01" db="EMBL/GenBank/DDBJ databases">
        <authorList>
            <person name="Corre E."/>
            <person name="Pelletier E."/>
            <person name="Niang G."/>
            <person name="Scheremetjew M."/>
            <person name="Finn R."/>
            <person name="Kale V."/>
            <person name="Holt S."/>
            <person name="Cochrane G."/>
            <person name="Meng A."/>
            <person name="Brown T."/>
            <person name="Cohen L."/>
        </authorList>
    </citation>
    <scope>NUCLEOTIDE SEQUENCE</scope>
    <source>
        <strain evidence="9">DIVA3 518/3/11/1/6</strain>
    </source>
</reference>
<evidence type="ECO:0000256" key="3">
    <source>
        <dbReference type="ARBA" id="ARBA00022692"/>
    </source>
</evidence>
<organism evidence="9">
    <name type="scientific">Vannella robusta</name>
    <dbReference type="NCBI Taxonomy" id="1487602"/>
    <lineage>
        <taxon>Eukaryota</taxon>
        <taxon>Amoebozoa</taxon>
        <taxon>Discosea</taxon>
        <taxon>Flabellinia</taxon>
        <taxon>Vannellidae</taxon>
        <taxon>Vannella</taxon>
    </lineage>
</organism>
<evidence type="ECO:0000256" key="6">
    <source>
        <dbReference type="ARBA" id="ARBA00023228"/>
    </source>
</evidence>
<name>A0A7S4IRS0_9EUKA</name>
<comment type="subcellular location">
    <subcellularLocation>
        <location evidence="1">Endomembrane system</location>
        <topology evidence="1">Multi-pass membrane protein</topology>
    </subcellularLocation>
    <subcellularLocation>
        <location evidence="2">Lysosome membrane</location>
    </subcellularLocation>
</comment>
<evidence type="ECO:0000256" key="5">
    <source>
        <dbReference type="ARBA" id="ARBA00023136"/>
    </source>
</evidence>
<protein>
    <recommendedName>
        <fullName evidence="10">THH1/TOM1/TOM3 domain-containing protein</fullName>
    </recommendedName>
</protein>
<dbReference type="PANTHER" id="PTHR15146:SF3">
    <property type="entry name" value="THH1_TOM1_TOM3 DOMAIN-CONTAINING PROTEIN"/>
    <property type="match status" value="1"/>
</dbReference>
<dbReference type="InterPro" id="IPR029723">
    <property type="entry name" value="GPR137"/>
</dbReference>
<dbReference type="PANTHER" id="PTHR15146">
    <property type="entry name" value="INTEGRAL MEMBRANE PROTEIN GPR137"/>
    <property type="match status" value="1"/>
</dbReference>
<feature type="transmembrane region" description="Helical" evidence="8">
    <location>
        <begin position="269"/>
        <end position="290"/>
    </location>
</feature>
<feature type="transmembrane region" description="Helical" evidence="8">
    <location>
        <begin position="109"/>
        <end position="129"/>
    </location>
</feature>
<evidence type="ECO:0008006" key="10">
    <source>
        <dbReference type="Google" id="ProtNLM"/>
    </source>
</evidence>
<keyword evidence="5 8" id="KW-0472">Membrane</keyword>
<dbReference type="GO" id="GO:0012505">
    <property type="term" value="C:endomembrane system"/>
    <property type="evidence" value="ECO:0007669"/>
    <property type="project" value="UniProtKB-SubCell"/>
</dbReference>
<evidence type="ECO:0000313" key="9">
    <source>
        <dbReference type="EMBL" id="CAE2237533.1"/>
    </source>
</evidence>
<dbReference type="EMBL" id="HBKP01023136">
    <property type="protein sequence ID" value="CAE2237533.1"/>
    <property type="molecule type" value="Transcribed_RNA"/>
</dbReference>
<evidence type="ECO:0000256" key="7">
    <source>
        <dbReference type="SAM" id="MobiDB-lite"/>
    </source>
</evidence>
<proteinExistence type="predicted"/>
<evidence type="ECO:0000256" key="1">
    <source>
        <dbReference type="ARBA" id="ARBA00004127"/>
    </source>
</evidence>
<feature type="transmembrane region" description="Helical" evidence="8">
    <location>
        <begin position="184"/>
        <end position="208"/>
    </location>
</feature>
<keyword evidence="3 8" id="KW-0812">Transmembrane</keyword>
<feature type="transmembrane region" description="Helical" evidence="8">
    <location>
        <begin position="141"/>
        <end position="164"/>
    </location>
</feature>
<gene>
    <name evidence="9" type="ORF">VSP0166_LOCUS16108</name>
</gene>
<keyword evidence="6" id="KW-0458">Lysosome</keyword>
<feature type="transmembrane region" description="Helical" evidence="8">
    <location>
        <begin position="228"/>
        <end position="249"/>
    </location>
</feature>
<feature type="transmembrane region" description="Helical" evidence="8">
    <location>
        <begin position="37"/>
        <end position="60"/>
    </location>
</feature>
<accession>A0A7S4IRS0</accession>
<sequence length="364" mass="42153">MRDTQRNRNITAGFYSFAFNFEMAGGLWQENWESREVIVWASTAFVLALIFFILFCVSTFQLTRFLYNRHRLISYQLGFFVCCFMWSGVRSIFFLFLTDWSLVAMNILFWLPVLVQFIAFSLLVVYYVQQLYRETWQRVRKLVLVIYILTNLGFIIFVITYMILSYQYFVIKDEDEPAWLDASAQVLSGVIFFILVVVLGYYGCRVFLKVRKGEIAVPFQLKGASNNLILTATGLIVIIYTIRSIYDFITAFDVWKVDIDSGFSFDDFVVFGMYFSWEVVPCVILLILFWSVGKKHRGVVLGSKNTQKSADEYSLDEEPSGFFNNDFRYDSDSDENSILYPSSYATPASFNTPYATSPAEALGK</sequence>
<feature type="region of interest" description="Disordered" evidence="7">
    <location>
        <begin position="343"/>
        <end position="364"/>
    </location>
</feature>
<dbReference type="AlphaFoldDB" id="A0A7S4IRS0"/>
<feature type="compositionally biased region" description="Polar residues" evidence="7">
    <location>
        <begin position="343"/>
        <end position="355"/>
    </location>
</feature>
<evidence type="ECO:0000256" key="8">
    <source>
        <dbReference type="SAM" id="Phobius"/>
    </source>
</evidence>
<feature type="transmembrane region" description="Helical" evidence="8">
    <location>
        <begin position="72"/>
        <end position="97"/>
    </location>
</feature>